<reference evidence="1 2" key="1">
    <citation type="submission" date="2017-03" db="EMBL/GenBank/DDBJ databases">
        <title>Genome Survey of Euroglyphus maynei.</title>
        <authorList>
            <person name="Arlian L.G."/>
            <person name="Morgan M.S."/>
            <person name="Rider S.D."/>
        </authorList>
    </citation>
    <scope>NUCLEOTIDE SEQUENCE [LARGE SCALE GENOMIC DNA]</scope>
    <source>
        <strain evidence="1">Arlian Lab</strain>
        <tissue evidence="1">Whole body</tissue>
    </source>
</reference>
<name>A0A1Y3BAE5_EURMA</name>
<protein>
    <submittedName>
        <fullName evidence="1">Uncharacterized protein</fullName>
    </submittedName>
</protein>
<evidence type="ECO:0000313" key="1">
    <source>
        <dbReference type="EMBL" id="OTF77147.1"/>
    </source>
</evidence>
<proteinExistence type="predicted"/>
<keyword evidence="2" id="KW-1185">Reference proteome</keyword>
<dbReference type="AlphaFoldDB" id="A0A1Y3BAE5"/>
<dbReference type="Proteomes" id="UP000194236">
    <property type="component" value="Unassembled WGS sequence"/>
</dbReference>
<dbReference type="OrthoDB" id="10033661at2759"/>
<dbReference type="EMBL" id="MUJZ01034099">
    <property type="protein sequence ID" value="OTF77147.1"/>
    <property type="molecule type" value="Genomic_DNA"/>
</dbReference>
<accession>A0A1Y3BAE5</accession>
<gene>
    <name evidence="1" type="ORF">BLA29_002352</name>
</gene>
<sequence>MDVVDQTDKTESFENLMQKIEEAAAERPIIRSISPMQKTTSNLLMNQMLFNDHHHHNENKSKFLTTFKRPSQTSKLIEFTENPDYSKYYLPQV</sequence>
<organism evidence="1 2">
    <name type="scientific">Euroglyphus maynei</name>
    <name type="common">Mayne's house dust mite</name>
    <dbReference type="NCBI Taxonomy" id="6958"/>
    <lineage>
        <taxon>Eukaryota</taxon>
        <taxon>Metazoa</taxon>
        <taxon>Ecdysozoa</taxon>
        <taxon>Arthropoda</taxon>
        <taxon>Chelicerata</taxon>
        <taxon>Arachnida</taxon>
        <taxon>Acari</taxon>
        <taxon>Acariformes</taxon>
        <taxon>Sarcoptiformes</taxon>
        <taxon>Astigmata</taxon>
        <taxon>Psoroptidia</taxon>
        <taxon>Analgoidea</taxon>
        <taxon>Pyroglyphidae</taxon>
        <taxon>Pyroglyphinae</taxon>
        <taxon>Euroglyphus</taxon>
    </lineage>
</organism>
<comment type="caution">
    <text evidence="1">The sequence shown here is derived from an EMBL/GenBank/DDBJ whole genome shotgun (WGS) entry which is preliminary data.</text>
</comment>
<evidence type="ECO:0000313" key="2">
    <source>
        <dbReference type="Proteomes" id="UP000194236"/>
    </source>
</evidence>